<evidence type="ECO:0000256" key="3">
    <source>
        <dbReference type="ARBA" id="ARBA00022692"/>
    </source>
</evidence>
<dbReference type="AlphaFoldDB" id="A0A6I4TCZ2"/>
<feature type="transmembrane region" description="Helical" evidence="6">
    <location>
        <begin position="7"/>
        <end position="26"/>
    </location>
</feature>
<organism evidence="7 8">
    <name type="scientific">Tsuneonella aeria</name>
    <dbReference type="NCBI Taxonomy" id="1837929"/>
    <lineage>
        <taxon>Bacteria</taxon>
        <taxon>Pseudomonadati</taxon>
        <taxon>Pseudomonadota</taxon>
        <taxon>Alphaproteobacteria</taxon>
        <taxon>Sphingomonadales</taxon>
        <taxon>Erythrobacteraceae</taxon>
        <taxon>Tsuneonella</taxon>
    </lineage>
</organism>
<gene>
    <name evidence="7" type="ORF">GRI40_02420</name>
</gene>
<comment type="caution">
    <text evidence="7">The sequence shown here is derived from an EMBL/GenBank/DDBJ whole genome shotgun (WGS) entry which is preliminary data.</text>
</comment>
<comment type="subcellular location">
    <subcellularLocation>
        <location evidence="1">Membrane</location>
        <topology evidence="1">Multi-pass membrane protein</topology>
    </subcellularLocation>
</comment>
<evidence type="ECO:0000256" key="5">
    <source>
        <dbReference type="ARBA" id="ARBA00023136"/>
    </source>
</evidence>
<feature type="transmembrane region" description="Helical" evidence="6">
    <location>
        <begin position="189"/>
        <end position="208"/>
    </location>
</feature>
<evidence type="ECO:0000313" key="8">
    <source>
        <dbReference type="Proteomes" id="UP000439522"/>
    </source>
</evidence>
<keyword evidence="5 6" id="KW-0472">Membrane</keyword>
<evidence type="ECO:0000313" key="7">
    <source>
        <dbReference type="EMBL" id="MXO74075.1"/>
    </source>
</evidence>
<evidence type="ECO:0000256" key="6">
    <source>
        <dbReference type="SAM" id="Phobius"/>
    </source>
</evidence>
<accession>A0A6I4TCZ2</accession>
<evidence type="ECO:0000256" key="1">
    <source>
        <dbReference type="ARBA" id="ARBA00004141"/>
    </source>
</evidence>
<dbReference type="EMBL" id="WTZA01000001">
    <property type="protein sequence ID" value="MXO74075.1"/>
    <property type="molecule type" value="Genomic_DNA"/>
</dbReference>
<protein>
    <submittedName>
        <fullName evidence="7">Lysoplasmalogenase</fullName>
    </submittedName>
</protein>
<dbReference type="OrthoDB" id="7390032at2"/>
<proteinExistence type="inferred from homology"/>
<sequence length="215" mass="22494">MAKRALIDHRLWLLAGMAMAIAFWTMDGSAGIPALRVALKGGSVAVLAIYAWLRGRTGDATMIGIVMAIGAAGDVGMELNVIAGGALFAASHIVAIALYRRNRRPAPTGSQIAAAGALLLGVPLGAWALTHDPMPVIYAVVLGAMAGAAWLSRFSRYTVGIGALLFVASDMFIFARLGGVLDESVTSWLVWPLYYGAQLMICTGVVRASSPNHRG</sequence>
<keyword evidence="8" id="KW-1185">Reference proteome</keyword>
<keyword evidence="3 6" id="KW-0812">Transmembrane</keyword>
<keyword evidence="4 6" id="KW-1133">Transmembrane helix</keyword>
<feature type="transmembrane region" description="Helical" evidence="6">
    <location>
        <begin position="159"/>
        <end position="177"/>
    </location>
</feature>
<feature type="transmembrane region" description="Helical" evidence="6">
    <location>
        <begin position="112"/>
        <end position="129"/>
    </location>
</feature>
<dbReference type="RefSeq" id="WP_160609863.1">
    <property type="nucleotide sequence ID" value="NZ_WTZA01000001.1"/>
</dbReference>
<reference evidence="7 8" key="1">
    <citation type="submission" date="2019-12" db="EMBL/GenBank/DDBJ databases">
        <title>Genomic-based taxomic classification of the family Erythrobacteraceae.</title>
        <authorList>
            <person name="Xu L."/>
        </authorList>
    </citation>
    <scope>NUCLEOTIDE SEQUENCE [LARGE SCALE GENOMIC DNA]</scope>
    <source>
        <strain evidence="7 8">100921-2</strain>
    </source>
</reference>
<dbReference type="InterPro" id="IPR012506">
    <property type="entry name" value="TMEM86B-like"/>
</dbReference>
<feature type="transmembrane region" description="Helical" evidence="6">
    <location>
        <begin position="82"/>
        <end position="100"/>
    </location>
</feature>
<evidence type="ECO:0000256" key="4">
    <source>
        <dbReference type="ARBA" id="ARBA00022989"/>
    </source>
</evidence>
<evidence type="ECO:0000256" key="2">
    <source>
        <dbReference type="ARBA" id="ARBA00007375"/>
    </source>
</evidence>
<dbReference type="GO" id="GO:0016020">
    <property type="term" value="C:membrane"/>
    <property type="evidence" value="ECO:0007669"/>
    <property type="project" value="UniProtKB-SubCell"/>
</dbReference>
<feature type="transmembrane region" description="Helical" evidence="6">
    <location>
        <begin position="135"/>
        <end position="152"/>
    </location>
</feature>
<name>A0A6I4TCZ2_9SPHN</name>
<comment type="similarity">
    <text evidence="2">Belongs to the TMEM86 family.</text>
</comment>
<dbReference type="Pfam" id="PF07947">
    <property type="entry name" value="YhhN"/>
    <property type="match status" value="1"/>
</dbReference>
<dbReference type="Proteomes" id="UP000439522">
    <property type="component" value="Unassembled WGS sequence"/>
</dbReference>